<proteinExistence type="predicted"/>
<gene>
    <name evidence="1" type="ORF">Cni_G28519</name>
</gene>
<organism evidence="1 2">
    <name type="scientific">Canna indica</name>
    <name type="common">Indian-shot</name>
    <dbReference type="NCBI Taxonomy" id="4628"/>
    <lineage>
        <taxon>Eukaryota</taxon>
        <taxon>Viridiplantae</taxon>
        <taxon>Streptophyta</taxon>
        <taxon>Embryophyta</taxon>
        <taxon>Tracheophyta</taxon>
        <taxon>Spermatophyta</taxon>
        <taxon>Magnoliopsida</taxon>
        <taxon>Liliopsida</taxon>
        <taxon>Zingiberales</taxon>
        <taxon>Cannaceae</taxon>
        <taxon>Canna</taxon>
    </lineage>
</organism>
<sequence length="156" mass="17966">MLIGKQEVPWELECLIKNIQALGRKLNVKRWIYINRKRNEVVHDAARMELYKKGFRIWSNGEKKMNKTKYVITSCNDAFLEYLFSVSEEYMNLNKVGMVKVCNEVSDDVTRISGEDVADFNNIDNQGEYGSTGLHDEGSKAGPLHHYVMICTNLIV</sequence>
<dbReference type="AlphaFoldDB" id="A0AAQ3L5P0"/>
<evidence type="ECO:0008006" key="3">
    <source>
        <dbReference type="Google" id="ProtNLM"/>
    </source>
</evidence>
<reference evidence="1 2" key="1">
    <citation type="submission" date="2023-10" db="EMBL/GenBank/DDBJ databases">
        <title>Chromosome-scale genome assembly provides insights into flower coloration mechanisms of Canna indica.</title>
        <authorList>
            <person name="Li C."/>
        </authorList>
    </citation>
    <scope>NUCLEOTIDE SEQUENCE [LARGE SCALE GENOMIC DNA]</scope>
    <source>
        <tissue evidence="1">Flower</tissue>
    </source>
</reference>
<dbReference type="EMBL" id="CP136898">
    <property type="protein sequence ID" value="WOL19717.1"/>
    <property type="molecule type" value="Genomic_DNA"/>
</dbReference>
<protein>
    <recommendedName>
        <fullName evidence="3">RNase H type-1 domain-containing protein</fullName>
    </recommendedName>
</protein>
<evidence type="ECO:0000313" key="2">
    <source>
        <dbReference type="Proteomes" id="UP001327560"/>
    </source>
</evidence>
<dbReference type="Proteomes" id="UP001327560">
    <property type="component" value="Chromosome 9"/>
</dbReference>
<accession>A0AAQ3L5P0</accession>
<evidence type="ECO:0000313" key="1">
    <source>
        <dbReference type="EMBL" id="WOL19717.1"/>
    </source>
</evidence>
<keyword evidence="2" id="KW-1185">Reference proteome</keyword>
<name>A0AAQ3L5P0_9LILI</name>